<comment type="caution">
    <text evidence="11">The sequence shown here is derived from an EMBL/GenBank/DDBJ whole genome shotgun (WGS) entry which is preliminary data.</text>
</comment>
<keyword evidence="6" id="KW-0547">Nucleotide-binding</keyword>
<accession>A0A1S9ZLY3</accession>
<gene>
    <name evidence="11" type="ORF">B0180_03590</name>
</gene>
<evidence type="ECO:0000256" key="5">
    <source>
        <dbReference type="ARBA" id="ARBA00022519"/>
    </source>
</evidence>
<proteinExistence type="inferred from homology"/>
<evidence type="ECO:0000256" key="3">
    <source>
        <dbReference type="ARBA" id="ARBA00022448"/>
    </source>
</evidence>
<name>A0A1S9ZLY3_9GAMM</name>
<dbReference type="InterPro" id="IPR003593">
    <property type="entry name" value="AAA+_ATPase"/>
</dbReference>
<evidence type="ECO:0000259" key="10">
    <source>
        <dbReference type="PROSITE" id="PS50893"/>
    </source>
</evidence>
<dbReference type="InterPro" id="IPR003439">
    <property type="entry name" value="ABC_transporter-like_ATP-bd"/>
</dbReference>
<keyword evidence="9" id="KW-0472">Membrane</keyword>
<dbReference type="InterPro" id="IPR050388">
    <property type="entry name" value="ABC_Ni/Peptide_Import"/>
</dbReference>
<dbReference type="AlphaFoldDB" id="A0A1S9ZLY3"/>
<feature type="domain" description="ABC transporter" evidence="10">
    <location>
        <begin position="15"/>
        <end position="263"/>
    </location>
</feature>
<dbReference type="Pfam" id="PF00005">
    <property type="entry name" value="ABC_tran"/>
    <property type="match status" value="2"/>
</dbReference>
<keyword evidence="4" id="KW-1003">Cell membrane</keyword>
<dbReference type="PROSITE" id="PS00211">
    <property type="entry name" value="ABC_TRANSPORTER_1"/>
    <property type="match status" value="2"/>
</dbReference>
<dbReference type="GO" id="GO:0016887">
    <property type="term" value="F:ATP hydrolysis activity"/>
    <property type="evidence" value="ECO:0007669"/>
    <property type="project" value="InterPro"/>
</dbReference>
<protein>
    <recommendedName>
        <fullName evidence="10">ABC transporter domain-containing protein</fullName>
    </recommendedName>
</protein>
<comment type="similarity">
    <text evidence="2">Belongs to the ABC transporter superfamily.</text>
</comment>
<comment type="subcellular location">
    <subcellularLocation>
        <location evidence="1">Cell inner membrane</location>
        <topology evidence="1">Peripheral membrane protein</topology>
    </subcellularLocation>
</comment>
<evidence type="ECO:0000256" key="4">
    <source>
        <dbReference type="ARBA" id="ARBA00022475"/>
    </source>
</evidence>
<dbReference type="InterPro" id="IPR017871">
    <property type="entry name" value="ABC_transporter-like_CS"/>
</dbReference>
<evidence type="ECO:0000313" key="11">
    <source>
        <dbReference type="EMBL" id="OOR84642.1"/>
    </source>
</evidence>
<evidence type="ECO:0000256" key="7">
    <source>
        <dbReference type="ARBA" id="ARBA00022840"/>
    </source>
</evidence>
<dbReference type="PROSITE" id="PS50893">
    <property type="entry name" value="ABC_TRANSPORTER_2"/>
    <property type="match status" value="2"/>
</dbReference>
<keyword evidence="5" id="KW-0997">Cell inner membrane</keyword>
<dbReference type="InterPro" id="IPR027417">
    <property type="entry name" value="P-loop_NTPase"/>
</dbReference>
<keyword evidence="8" id="KW-1278">Translocase</keyword>
<evidence type="ECO:0000313" key="12">
    <source>
        <dbReference type="Proteomes" id="UP000190322"/>
    </source>
</evidence>
<sequence>MHLTDERNPNDLPILALQDYHLSLGDRVLISGLTVMLSAGEILGVVGRSGVGKSSVMLSLLGLLSPEFQAKARLAALEDQPILLSKQGDETVFLPIRGQGIGYIFQEPKAAFNPIHTIAKHFDVILSRLNTPKKSRKSMMLELLEQVHLPNPASFLERYTHQLSGGEARRISIALVLAMSPKLIIADEPTGALDADLTDEILALLTQLCQDRSIALILISHDLGSIEHRCDWLLAMDCNDQSARHEFGAAQDVLRMPIALRLLEADYGKPIPISGERAVLRLCDVSVGYRTFWWVRQKPVIQNFSLCIHQGEIVGIMGRSGVGKTTLAKAITRLDSDLVVQGDISIEGKTLYQLSGRALRQARRRVQMVMQAPRASLNPNLTIEQSLNEAILADHDQARQMIDELLEQCQLPKQILKRYPDQLSGGECQRVCLVRALLAKPSLLILDEPTAMLDRIAIAQLLKLLRRINHTYHTSMMIISHDKSVQSAICHRIIEMVDLG</sequence>
<dbReference type="SUPFAM" id="SSF52540">
    <property type="entry name" value="P-loop containing nucleoside triphosphate hydrolases"/>
    <property type="match status" value="2"/>
</dbReference>
<dbReference type="CDD" id="cd03257">
    <property type="entry name" value="ABC_NikE_OppD_transporters"/>
    <property type="match status" value="1"/>
</dbReference>
<keyword evidence="7" id="KW-0067">ATP-binding</keyword>
<organism evidence="11 12">
    <name type="scientific">Moraxella canis</name>
    <dbReference type="NCBI Taxonomy" id="90239"/>
    <lineage>
        <taxon>Bacteria</taxon>
        <taxon>Pseudomonadati</taxon>
        <taxon>Pseudomonadota</taxon>
        <taxon>Gammaproteobacteria</taxon>
        <taxon>Moraxellales</taxon>
        <taxon>Moraxellaceae</taxon>
        <taxon>Moraxella</taxon>
    </lineage>
</organism>
<feature type="domain" description="ABC transporter" evidence="10">
    <location>
        <begin position="280"/>
        <end position="497"/>
    </location>
</feature>
<dbReference type="SMART" id="SM00382">
    <property type="entry name" value="AAA"/>
    <property type="match status" value="2"/>
</dbReference>
<evidence type="ECO:0000256" key="9">
    <source>
        <dbReference type="ARBA" id="ARBA00023136"/>
    </source>
</evidence>
<dbReference type="GO" id="GO:0005886">
    <property type="term" value="C:plasma membrane"/>
    <property type="evidence" value="ECO:0007669"/>
    <property type="project" value="UniProtKB-SubCell"/>
</dbReference>
<dbReference type="PANTHER" id="PTHR43297:SF14">
    <property type="entry name" value="ATPASE AAA-TYPE CORE DOMAIN-CONTAINING PROTEIN"/>
    <property type="match status" value="1"/>
</dbReference>
<keyword evidence="3" id="KW-0813">Transport</keyword>
<dbReference type="PANTHER" id="PTHR43297">
    <property type="entry name" value="OLIGOPEPTIDE TRANSPORT ATP-BINDING PROTEIN APPD"/>
    <property type="match status" value="1"/>
</dbReference>
<evidence type="ECO:0000256" key="6">
    <source>
        <dbReference type="ARBA" id="ARBA00022741"/>
    </source>
</evidence>
<dbReference type="EMBL" id="MUXT01000004">
    <property type="protein sequence ID" value="OOR84642.1"/>
    <property type="molecule type" value="Genomic_DNA"/>
</dbReference>
<evidence type="ECO:0000256" key="2">
    <source>
        <dbReference type="ARBA" id="ARBA00005417"/>
    </source>
</evidence>
<dbReference type="Proteomes" id="UP000190322">
    <property type="component" value="Unassembled WGS sequence"/>
</dbReference>
<evidence type="ECO:0000256" key="1">
    <source>
        <dbReference type="ARBA" id="ARBA00004417"/>
    </source>
</evidence>
<evidence type="ECO:0000256" key="8">
    <source>
        <dbReference type="ARBA" id="ARBA00022967"/>
    </source>
</evidence>
<reference evidence="11 12" key="1">
    <citation type="submission" date="2017-02" db="EMBL/GenBank/DDBJ databases">
        <title>Draft genome sequence of Moraxella canis CCUG 8415A type strain.</title>
        <authorList>
            <person name="Engstrom-Jakobsson H."/>
            <person name="Salva-Serra F."/>
            <person name="Thorell K."/>
            <person name="Gonzales-Siles L."/>
            <person name="Karlsson R."/>
            <person name="Boulund F."/>
            <person name="Engstrand L."/>
            <person name="Moore E."/>
        </authorList>
    </citation>
    <scope>NUCLEOTIDE SEQUENCE [LARGE SCALE GENOMIC DNA]</scope>
    <source>
        <strain evidence="11 12">CCUG 8415A</strain>
    </source>
</reference>
<dbReference type="RefSeq" id="WP_078255694.1">
    <property type="nucleotide sequence ID" value="NZ_MUXT01000004.1"/>
</dbReference>
<dbReference type="GO" id="GO:0005524">
    <property type="term" value="F:ATP binding"/>
    <property type="evidence" value="ECO:0007669"/>
    <property type="project" value="UniProtKB-KW"/>
</dbReference>
<dbReference type="Gene3D" id="3.40.50.300">
    <property type="entry name" value="P-loop containing nucleotide triphosphate hydrolases"/>
    <property type="match status" value="2"/>
</dbReference>